<dbReference type="PANTHER" id="PTHR30290">
    <property type="entry name" value="PERIPLASMIC BINDING COMPONENT OF ABC TRANSPORTER"/>
    <property type="match status" value="1"/>
</dbReference>
<dbReference type="SUPFAM" id="SSF53850">
    <property type="entry name" value="Periplasmic binding protein-like II"/>
    <property type="match status" value="1"/>
</dbReference>
<dbReference type="Gene3D" id="3.10.105.10">
    <property type="entry name" value="Dipeptide-binding Protein, Domain 3"/>
    <property type="match status" value="1"/>
</dbReference>
<dbReference type="InterPro" id="IPR039424">
    <property type="entry name" value="SBP_5"/>
</dbReference>
<evidence type="ECO:0000256" key="2">
    <source>
        <dbReference type="ARBA" id="ARBA00022448"/>
    </source>
</evidence>
<keyword evidence="3" id="KW-0732">Signal</keyword>
<evidence type="ECO:0000313" key="5">
    <source>
        <dbReference type="EMBL" id="BDZ40092.1"/>
    </source>
</evidence>
<keyword evidence="2" id="KW-0813">Transport</keyword>
<keyword evidence="6" id="KW-1185">Reference proteome</keyword>
<feature type="domain" description="Solute-binding protein family 5" evidence="4">
    <location>
        <begin position="81"/>
        <end position="419"/>
    </location>
</feature>
<dbReference type="Proteomes" id="UP001321543">
    <property type="component" value="Chromosome"/>
</dbReference>
<proteinExistence type="inferred from homology"/>
<sequence>MKKHTVTKLLAPVGIAGLLLTGCSGTSQNPDGDTPSAVSDTLRVNWGGFPASWEPGSQAMEPGYMRVPYETLVLRQKDGTILPNLATAWEFGEGTKSLTLTLRDDVTFHDGTPFDAAAVKANVEYVRDVVGGQFGGPLHAITAIDVVDDTTVNFTFSRPFSTFLDLLSQRNLPMGSPAAIADGSIKSAPVGTGPWAYDASASITGTKMVFTAFADYWGDKPGFPNIELYAIADPTAAAAAVISGDVDVSDVEEEVLPTLDAAANVDTFNYPAIRNNVVFFDRGEGGVFADVKARQAFCYAFDAQSAADLTGGQTATQHFIEGEFGYNPDITGYETNIDKAKALWAELGNPTVNVDWPAAPFNKQEITVRAENANQLPNVNVTVQELSVPQFVSTWNSGQYPLGIGNHPQITPADWYGSWFSDTAPSNPSKTVSDELKALATDAQRAGSSPDAEQKWQAVLAEISDEALSCSHAIGVEQIAYNSDHVTDVQPAIQVWEQKLVDLKAIKPAN</sequence>
<evidence type="ECO:0000256" key="1">
    <source>
        <dbReference type="ARBA" id="ARBA00005695"/>
    </source>
</evidence>
<accession>A0ABN6X654</accession>
<evidence type="ECO:0000259" key="4">
    <source>
        <dbReference type="Pfam" id="PF00496"/>
    </source>
</evidence>
<dbReference type="RefSeq" id="WP_286300588.1">
    <property type="nucleotide sequence ID" value="NZ_AP027728.1"/>
</dbReference>
<dbReference type="InterPro" id="IPR000914">
    <property type="entry name" value="SBP_5_dom"/>
</dbReference>
<dbReference type="PROSITE" id="PS51257">
    <property type="entry name" value="PROKAR_LIPOPROTEIN"/>
    <property type="match status" value="1"/>
</dbReference>
<organism evidence="5 6">
    <name type="scientific">Microbacterium suwonense</name>
    <dbReference type="NCBI Taxonomy" id="683047"/>
    <lineage>
        <taxon>Bacteria</taxon>
        <taxon>Bacillati</taxon>
        <taxon>Actinomycetota</taxon>
        <taxon>Actinomycetes</taxon>
        <taxon>Micrococcales</taxon>
        <taxon>Microbacteriaceae</taxon>
        <taxon>Microbacterium</taxon>
    </lineage>
</organism>
<dbReference type="Pfam" id="PF00496">
    <property type="entry name" value="SBP_bac_5"/>
    <property type="match status" value="1"/>
</dbReference>
<evidence type="ECO:0000256" key="3">
    <source>
        <dbReference type="ARBA" id="ARBA00022729"/>
    </source>
</evidence>
<reference evidence="6" key="1">
    <citation type="journal article" date="2019" name="Int. J. Syst. Evol. Microbiol.">
        <title>The Global Catalogue of Microorganisms (GCM) 10K type strain sequencing project: providing services to taxonomists for standard genome sequencing and annotation.</title>
        <authorList>
            <consortium name="The Broad Institute Genomics Platform"/>
            <consortium name="The Broad Institute Genome Sequencing Center for Infectious Disease"/>
            <person name="Wu L."/>
            <person name="Ma J."/>
        </authorList>
    </citation>
    <scope>NUCLEOTIDE SEQUENCE [LARGE SCALE GENOMIC DNA]</scope>
    <source>
        <strain evidence="6">NBRC 106310</strain>
    </source>
</reference>
<name>A0ABN6X654_9MICO</name>
<gene>
    <name evidence="5" type="ORF">GCM10025863_27060</name>
</gene>
<protein>
    <recommendedName>
        <fullName evidence="4">Solute-binding protein family 5 domain-containing protein</fullName>
    </recommendedName>
</protein>
<evidence type="ECO:0000313" key="6">
    <source>
        <dbReference type="Proteomes" id="UP001321543"/>
    </source>
</evidence>
<comment type="similarity">
    <text evidence="1">Belongs to the bacterial solute-binding protein 5 family.</text>
</comment>
<dbReference type="PANTHER" id="PTHR30290:SF9">
    <property type="entry name" value="OLIGOPEPTIDE-BINDING PROTEIN APPA"/>
    <property type="match status" value="1"/>
</dbReference>
<dbReference type="PIRSF" id="PIRSF002741">
    <property type="entry name" value="MppA"/>
    <property type="match status" value="1"/>
</dbReference>
<dbReference type="Gene3D" id="3.40.190.10">
    <property type="entry name" value="Periplasmic binding protein-like II"/>
    <property type="match status" value="1"/>
</dbReference>
<dbReference type="EMBL" id="AP027728">
    <property type="protein sequence ID" value="BDZ40092.1"/>
    <property type="molecule type" value="Genomic_DNA"/>
</dbReference>
<dbReference type="InterPro" id="IPR030678">
    <property type="entry name" value="Peptide/Ni-bd"/>
</dbReference>